<sequence length="123" mass="12844">MSFIPKIETLGSGDQSWLGSRHGVENARTVTIDAASITDVKYAGIVKAGIPLKVGTGGKFVPLTDAALDTLAGFLLTDQPNAGDDIVAPMIDHGRVRVDRLPDQAPVMTAGVKGLFNLVESGE</sequence>
<dbReference type="HOGENOM" id="CLU_153933_0_0_11"/>
<evidence type="ECO:0000313" key="1">
    <source>
        <dbReference type="EMBL" id="AGG66884.1"/>
    </source>
</evidence>
<dbReference type="eggNOG" id="ENOG50313PV">
    <property type="taxonomic scope" value="Bacteria"/>
</dbReference>
<gene>
    <name evidence="1" type="ORF">H924_07210</name>
</gene>
<proteinExistence type="predicted"/>
<protein>
    <submittedName>
        <fullName evidence="1">Uncharacterized protein</fullName>
    </submittedName>
</protein>
<dbReference type="AlphaFoldDB" id="M1ULD0"/>
<evidence type="ECO:0000313" key="2">
    <source>
        <dbReference type="Proteomes" id="UP000011760"/>
    </source>
</evidence>
<dbReference type="Proteomes" id="UP000011760">
    <property type="component" value="Chromosome"/>
</dbReference>
<keyword evidence="2" id="KW-1185">Reference proteome</keyword>
<dbReference type="KEGG" id="ccn:H924_07210"/>
<name>M1ULD0_9CORY</name>
<dbReference type="PATRIC" id="fig|1121353.3.peg.1468"/>
<organism evidence="1 2">
    <name type="scientific">Corynebacterium callunae DSM 20147</name>
    <dbReference type="NCBI Taxonomy" id="1121353"/>
    <lineage>
        <taxon>Bacteria</taxon>
        <taxon>Bacillati</taxon>
        <taxon>Actinomycetota</taxon>
        <taxon>Actinomycetes</taxon>
        <taxon>Mycobacteriales</taxon>
        <taxon>Corynebacteriaceae</taxon>
        <taxon>Corynebacterium</taxon>
    </lineage>
</organism>
<accession>M1ULD0</accession>
<dbReference type="EMBL" id="CP004354">
    <property type="protein sequence ID" value="AGG66884.1"/>
    <property type="molecule type" value="Genomic_DNA"/>
</dbReference>
<dbReference type="STRING" id="1121353.H924_07210"/>
<dbReference type="OrthoDB" id="5197973at2"/>
<reference evidence="1 2" key="1">
    <citation type="submission" date="2013-02" db="EMBL/GenBank/DDBJ databases">
        <title>The complete genome sequence of Corynebacterium callunae DSM 20147.</title>
        <authorList>
            <person name="Ruckert C."/>
            <person name="Albersmeier A."/>
            <person name="Kalinowski J."/>
        </authorList>
    </citation>
    <scope>NUCLEOTIDE SEQUENCE [LARGE SCALE GENOMIC DNA]</scope>
    <source>
        <strain evidence="1 2">DSM 20147</strain>
    </source>
</reference>
<dbReference type="RefSeq" id="WP_015651315.1">
    <property type="nucleotide sequence ID" value="NC_020506.1"/>
</dbReference>